<dbReference type="GO" id="GO:0008270">
    <property type="term" value="F:zinc ion binding"/>
    <property type="evidence" value="ECO:0007669"/>
    <property type="project" value="UniProtKB-KW"/>
</dbReference>
<keyword evidence="1" id="KW-0479">Metal-binding</keyword>
<feature type="region of interest" description="Disordered" evidence="2">
    <location>
        <begin position="236"/>
        <end position="262"/>
    </location>
</feature>
<dbReference type="Proteomes" id="UP000634136">
    <property type="component" value="Unassembled WGS sequence"/>
</dbReference>
<comment type="caution">
    <text evidence="4">The sequence shown here is derived from an EMBL/GenBank/DDBJ whole genome shotgun (WGS) entry which is preliminary data.</text>
</comment>
<dbReference type="PANTHER" id="PTHR31286:SF99">
    <property type="entry name" value="DUF4283 DOMAIN-CONTAINING PROTEIN"/>
    <property type="match status" value="1"/>
</dbReference>
<dbReference type="InterPro" id="IPR001878">
    <property type="entry name" value="Znf_CCHC"/>
</dbReference>
<feature type="region of interest" description="Disordered" evidence="2">
    <location>
        <begin position="98"/>
        <end position="163"/>
    </location>
</feature>
<dbReference type="GO" id="GO:0004523">
    <property type="term" value="F:RNA-DNA hybrid ribonuclease activity"/>
    <property type="evidence" value="ECO:0007669"/>
    <property type="project" value="InterPro"/>
</dbReference>
<name>A0A834WVL7_9FABA</name>
<dbReference type="OrthoDB" id="1436439at2759"/>
<dbReference type="Pfam" id="PF13456">
    <property type="entry name" value="RVT_3"/>
    <property type="match status" value="1"/>
</dbReference>
<dbReference type="EMBL" id="JAAIUW010000005">
    <property type="protein sequence ID" value="KAF7833178.1"/>
    <property type="molecule type" value="Genomic_DNA"/>
</dbReference>
<evidence type="ECO:0000256" key="2">
    <source>
        <dbReference type="SAM" id="MobiDB-lite"/>
    </source>
</evidence>
<proteinExistence type="predicted"/>
<dbReference type="CDD" id="cd06222">
    <property type="entry name" value="RNase_H_like"/>
    <property type="match status" value="1"/>
</dbReference>
<keyword evidence="5" id="KW-1185">Reference proteome</keyword>
<feature type="compositionally biased region" description="Basic and acidic residues" evidence="2">
    <location>
        <begin position="98"/>
        <end position="131"/>
    </location>
</feature>
<dbReference type="AlphaFoldDB" id="A0A834WVL7"/>
<dbReference type="InterPro" id="IPR044730">
    <property type="entry name" value="RNase_H-like_dom_plant"/>
</dbReference>
<dbReference type="GO" id="GO:0003676">
    <property type="term" value="F:nucleic acid binding"/>
    <property type="evidence" value="ECO:0007669"/>
    <property type="project" value="InterPro"/>
</dbReference>
<dbReference type="InterPro" id="IPR040256">
    <property type="entry name" value="At4g02000-like"/>
</dbReference>
<organism evidence="4 5">
    <name type="scientific">Senna tora</name>
    <dbReference type="NCBI Taxonomy" id="362788"/>
    <lineage>
        <taxon>Eukaryota</taxon>
        <taxon>Viridiplantae</taxon>
        <taxon>Streptophyta</taxon>
        <taxon>Embryophyta</taxon>
        <taxon>Tracheophyta</taxon>
        <taxon>Spermatophyta</taxon>
        <taxon>Magnoliopsida</taxon>
        <taxon>eudicotyledons</taxon>
        <taxon>Gunneridae</taxon>
        <taxon>Pentapetalae</taxon>
        <taxon>rosids</taxon>
        <taxon>fabids</taxon>
        <taxon>Fabales</taxon>
        <taxon>Fabaceae</taxon>
        <taxon>Caesalpinioideae</taxon>
        <taxon>Cassia clade</taxon>
        <taxon>Senna</taxon>
    </lineage>
</organism>
<feature type="compositionally biased region" description="Basic and acidic residues" evidence="2">
    <location>
        <begin position="252"/>
        <end position="262"/>
    </location>
</feature>
<keyword evidence="1" id="KW-0863">Zinc-finger</keyword>
<evidence type="ECO:0000259" key="3">
    <source>
        <dbReference type="PROSITE" id="PS50158"/>
    </source>
</evidence>
<dbReference type="PANTHER" id="PTHR31286">
    <property type="entry name" value="GLYCINE-RICH CELL WALL STRUCTURAL PROTEIN 1.8-LIKE"/>
    <property type="match status" value="1"/>
</dbReference>
<gene>
    <name evidence="4" type="ORF">G2W53_015511</name>
</gene>
<evidence type="ECO:0000313" key="4">
    <source>
        <dbReference type="EMBL" id="KAF7833178.1"/>
    </source>
</evidence>
<protein>
    <submittedName>
        <fullName evidence="4">LIM domain-containing protein A-like</fullName>
    </submittedName>
</protein>
<feature type="domain" description="CCHC-type" evidence="3">
    <location>
        <begin position="87"/>
        <end position="102"/>
    </location>
</feature>
<accession>A0A834WVL7</accession>
<reference evidence="4" key="1">
    <citation type="submission" date="2020-09" db="EMBL/GenBank/DDBJ databases">
        <title>Genome-Enabled Discovery of Anthraquinone Biosynthesis in Senna tora.</title>
        <authorList>
            <person name="Kang S.-H."/>
            <person name="Pandey R.P."/>
            <person name="Lee C.-M."/>
            <person name="Sim J.-S."/>
            <person name="Jeong J.-T."/>
            <person name="Choi B.-S."/>
            <person name="Jung M."/>
            <person name="Ginzburg D."/>
            <person name="Zhao K."/>
            <person name="Won S.Y."/>
            <person name="Oh T.-J."/>
            <person name="Yu Y."/>
            <person name="Kim N.-H."/>
            <person name="Lee O.R."/>
            <person name="Lee T.-H."/>
            <person name="Bashyal P."/>
            <person name="Kim T.-S."/>
            <person name="Lee W.-H."/>
            <person name="Kawkins C."/>
            <person name="Kim C.-K."/>
            <person name="Kim J.S."/>
            <person name="Ahn B.O."/>
            <person name="Rhee S.Y."/>
            <person name="Sohng J.K."/>
        </authorList>
    </citation>
    <scope>NUCLEOTIDE SEQUENCE</scope>
    <source>
        <tissue evidence="4">Leaf</tissue>
    </source>
</reference>
<dbReference type="PROSITE" id="PS50158">
    <property type="entry name" value="ZF_CCHC"/>
    <property type="match status" value="1"/>
</dbReference>
<dbReference type="SUPFAM" id="SSF53098">
    <property type="entry name" value="Ribonuclease H-like"/>
    <property type="match status" value="1"/>
</dbReference>
<dbReference type="InterPro" id="IPR012337">
    <property type="entry name" value="RNaseH-like_sf"/>
</dbReference>
<sequence length="521" mass="59273">MPVWIRVPNLPIEYYEKHILWRLGDLFGKTLKIDEHTLKEQNGKVEVERANFARVCKEIDLRKKLLSKFRQFGRVHHIEYEGLRLVCFDCGKFGHNKEGCPNNRKEGDPSNKESKEPITMKGDNRRVEVGKEALGPWMHVQRNSRRRPRGGQSGARTEASKDHNLISESRFQAIAQLADKEGNDETIDNQMNETSGNLKEVQVEQPAISQIPSKEVAHVPINAKGVKVKSRKMELANLTPKKSGGAPQPTSDNRKTKPPYEKASEHIVITSVGVSRKQQNQASPANDKCQIFFESTLEDWLGSNLVIRNESWNSKFALTCWPIWKRRRSWVFQNVQKDSMYILTAVNRYMDGLKEANIFKVGASKTLDSEELLIRWYPPKEEWVKLNVEGSCWTHIGAISCGGALRDESGRWVSGFTRKMGIGNSTMAEAWAIKTGVEDCHPLNLIINGIRHMASLNWEVTFDHALRESNRVANSLANWAHKWDFGVVTYDRPPLFCSTFVQDDAREMGMGKRKEMAGSSV</sequence>
<dbReference type="InterPro" id="IPR002156">
    <property type="entry name" value="RNaseH_domain"/>
</dbReference>
<evidence type="ECO:0000256" key="1">
    <source>
        <dbReference type="PROSITE-ProRule" id="PRU00047"/>
    </source>
</evidence>
<keyword evidence="1" id="KW-0862">Zinc</keyword>
<evidence type="ECO:0000313" key="5">
    <source>
        <dbReference type="Proteomes" id="UP000634136"/>
    </source>
</evidence>